<reference evidence="1" key="2">
    <citation type="submission" date="2016-06" db="EMBL/GenBank/DDBJ databases">
        <title>The genome of a short-lived fish provides insights into sex chromosome evolution and the genetic control of aging.</title>
        <authorList>
            <person name="Reichwald K."/>
            <person name="Felder M."/>
            <person name="Petzold A."/>
            <person name="Koch P."/>
            <person name="Groth M."/>
            <person name="Platzer M."/>
        </authorList>
    </citation>
    <scope>NUCLEOTIDE SEQUENCE</scope>
    <source>
        <tissue evidence="1">Brain</tissue>
    </source>
</reference>
<feature type="non-terminal residue" evidence="1">
    <location>
        <position position="111"/>
    </location>
</feature>
<gene>
    <name evidence="1" type="primary">Nfu_g_1_025583</name>
</gene>
<evidence type="ECO:0000313" key="1">
    <source>
        <dbReference type="EMBL" id="SBS17315.1"/>
    </source>
</evidence>
<dbReference type="EMBL" id="HAEI01014846">
    <property type="protein sequence ID" value="SBS17315.1"/>
    <property type="molecule type" value="Transcribed_RNA"/>
</dbReference>
<name>A0A1A8SIE4_9TELE</name>
<sequence>LQRVESASQEIISSPLPSLMDIYTSCRLSTARNTIKDHSNPGSDLLPSGRCYRCIRTKQMFLSKSCLHCNLKLVLTHYTVNIYTHSSFEHWCYLLSFLQLCCGQRRSKRSR</sequence>
<organism evidence="1">
    <name type="scientific">Nothobranchius rachovii</name>
    <name type="common">bluefin notho</name>
    <dbReference type="NCBI Taxonomy" id="451742"/>
    <lineage>
        <taxon>Eukaryota</taxon>
        <taxon>Metazoa</taxon>
        <taxon>Chordata</taxon>
        <taxon>Craniata</taxon>
        <taxon>Vertebrata</taxon>
        <taxon>Euteleostomi</taxon>
        <taxon>Actinopterygii</taxon>
        <taxon>Neopterygii</taxon>
        <taxon>Teleostei</taxon>
        <taxon>Neoteleostei</taxon>
        <taxon>Acanthomorphata</taxon>
        <taxon>Ovalentaria</taxon>
        <taxon>Atherinomorphae</taxon>
        <taxon>Cyprinodontiformes</taxon>
        <taxon>Nothobranchiidae</taxon>
        <taxon>Nothobranchius</taxon>
    </lineage>
</organism>
<protein>
    <submittedName>
        <fullName evidence="1">Uncharacterized protein</fullName>
    </submittedName>
</protein>
<feature type="non-terminal residue" evidence="1">
    <location>
        <position position="1"/>
    </location>
</feature>
<dbReference type="AlphaFoldDB" id="A0A1A8SIE4"/>
<reference evidence="1" key="1">
    <citation type="submission" date="2016-05" db="EMBL/GenBank/DDBJ databases">
        <authorList>
            <person name="Lavstsen T."/>
            <person name="Jespersen J.S."/>
        </authorList>
    </citation>
    <scope>NUCLEOTIDE SEQUENCE</scope>
    <source>
        <tissue evidence="1">Brain</tissue>
    </source>
</reference>
<proteinExistence type="predicted"/>
<accession>A0A1A8SIE4</accession>